<evidence type="ECO:0000313" key="2">
    <source>
        <dbReference type="EMBL" id="HIV39160.1"/>
    </source>
</evidence>
<reference evidence="2" key="2">
    <citation type="submission" date="2021-04" db="EMBL/GenBank/DDBJ databases">
        <authorList>
            <person name="Gilroy R."/>
        </authorList>
    </citation>
    <scope>NUCLEOTIDE SEQUENCE</scope>
    <source>
        <strain evidence="2">CHK195-9823</strain>
    </source>
</reference>
<dbReference type="InterPro" id="IPR047928">
    <property type="entry name" value="Perm_prefix_1"/>
</dbReference>
<feature type="transmembrane region" description="Helical" evidence="1">
    <location>
        <begin position="97"/>
        <end position="118"/>
    </location>
</feature>
<keyword evidence="1" id="KW-0472">Membrane</keyword>
<dbReference type="EMBL" id="DXIQ01000058">
    <property type="protein sequence ID" value="HIV39160.1"/>
    <property type="molecule type" value="Genomic_DNA"/>
</dbReference>
<keyword evidence="1" id="KW-1133">Transmembrane helix</keyword>
<sequence length="165" mass="18747">MEKQIRQEAVRKEIRTELGQHIEDQADFYQESGMSRAEAVERAVEDMGDPVETGVQLDMVHQPQLDKKLMFAVAQLLATEAILQIFFYLRIERQPAVFSTVAMIMFGLIDFLWMLMFATRSFFSHKFHEASTWFCMWLSIAILGAVFGGTGISGAERVGLTCPES</sequence>
<name>A0A9D1PEB8_9FIRM</name>
<accession>A0A9D1PEB8</accession>
<comment type="caution">
    <text evidence="2">The sequence shown here is derived from an EMBL/GenBank/DDBJ whole genome shotgun (WGS) entry which is preliminary data.</text>
</comment>
<gene>
    <name evidence="2" type="ORF">H9747_09245</name>
</gene>
<evidence type="ECO:0000313" key="3">
    <source>
        <dbReference type="Proteomes" id="UP000886814"/>
    </source>
</evidence>
<protein>
    <submittedName>
        <fullName evidence="2">Uncharacterized protein</fullName>
    </submittedName>
</protein>
<dbReference type="NCBIfam" id="NF038403">
    <property type="entry name" value="perm_prefix_1"/>
    <property type="match status" value="1"/>
</dbReference>
<dbReference type="Proteomes" id="UP000886814">
    <property type="component" value="Unassembled WGS sequence"/>
</dbReference>
<dbReference type="AlphaFoldDB" id="A0A9D1PEB8"/>
<organism evidence="2 3">
    <name type="scientific">Candidatus Blautia stercorigallinarum</name>
    <dbReference type="NCBI Taxonomy" id="2838501"/>
    <lineage>
        <taxon>Bacteria</taxon>
        <taxon>Bacillati</taxon>
        <taxon>Bacillota</taxon>
        <taxon>Clostridia</taxon>
        <taxon>Lachnospirales</taxon>
        <taxon>Lachnospiraceae</taxon>
        <taxon>Blautia</taxon>
    </lineage>
</organism>
<evidence type="ECO:0000256" key="1">
    <source>
        <dbReference type="SAM" id="Phobius"/>
    </source>
</evidence>
<proteinExistence type="predicted"/>
<reference evidence="2" key="1">
    <citation type="journal article" date="2021" name="PeerJ">
        <title>Extensive microbial diversity within the chicken gut microbiome revealed by metagenomics and culture.</title>
        <authorList>
            <person name="Gilroy R."/>
            <person name="Ravi A."/>
            <person name="Getino M."/>
            <person name="Pursley I."/>
            <person name="Horton D.L."/>
            <person name="Alikhan N.F."/>
            <person name="Baker D."/>
            <person name="Gharbi K."/>
            <person name="Hall N."/>
            <person name="Watson M."/>
            <person name="Adriaenssens E.M."/>
            <person name="Foster-Nyarko E."/>
            <person name="Jarju S."/>
            <person name="Secka A."/>
            <person name="Antonio M."/>
            <person name="Oren A."/>
            <person name="Chaudhuri R.R."/>
            <person name="La Ragione R."/>
            <person name="Hildebrand F."/>
            <person name="Pallen M.J."/>
        </authorList>
    </citation>
    <scope>NUCLEOTIDE SEQUENCE</scope>
    <source>
        <strain evidence="2">CHK195-9823</strain>
    </source>
</reference>
<keyword evidence="1" id="KW-0812">Transmembrane</keyword>
<feature type="transmembrane region" description="Helical" evidence="1">
    <location>
        <begin position="130"/>
        <end position="150"/>
    </location>
</feature>